<dbReference type="EMBL" id="FNNJ01000004">
    <property type="protein sequence ID" value="SDX29860.1"/>
    <property type="molecule type" value="Genomic_DNA"/>
</dbReference>
<reference evidence="2 3" key="1">
    <citation type="submission" date="2016-10" db="EMBL/GenBank/DDBJ databases">
        <authorList>
            <person name="de Groot N.N."/>
        </authorList>
    </citation>
    <scope>NUCLEOTIDE SEQUENCE [LARGE SCALE GENOMIC DNA]</scope>
    <source>
        <strain evidence="2 3">DSM 24956</strain>
    </source>
</reference>
<accession>A0A1H3AJG8</accession>
<dbReference type="AlphaFoldDB" id="A0A1H3AJG8"/>
<feature type="signal peptide" evidence="1">
    <location>
        <begin position="1"/>
        <end position="22"/>
    </location>
</feature>
<evidence type="ECO:0000256" key="1">
    <source>
        <dbReference type="SAM" id="SignalP"/>
    </source>
</evidence>
<name>A0A1H3AJG8_9FLAO</name>
<keyword evidence="3" id="KW-1185">Reference proteome</keyword>
<dbReference type="Gene3D" id="2.60.40.10">
    <property type="entry name" value="Immunoglobulins"/>
    <property type="match status" value="1"/>
</dbReference>
<dbReference type="PROSITE" id="PS51257">
    <property type="entry name" value="PROKAR_LIPOPROTEIN"/>
    <property type="match status" value="1"/>
</dbReference>
<dbReference type="OrthoDB" id="789771at2"/>
<organism evidence="2 3">
    <name type="scientific">Lutibacter oricola</name>
    <dbReference type="NCBI Taxonomy" id="762486"/>
    <lineage>
        <taxon>Bacteria</taxon>
        <taxon>Pseudomonadati</taxon>
        <taxon>Bacteroidota</taxon>
        <taxon>Flavobacteriia</taxon>
        <taxon>Flavobacteriales</taxon>
        <taxon>Flavobacteriaceae</taxon>
        <taxon>Lutibacter</taxon>
    </lineage>
</organism>
<feature type="chain" id="PRO_5011759442" description="Fibronectin type-III domain-containing protein" evidence="1">
    <location>
        <begin position="23"/>
        <end position="235"/>
    </location>
</feature>
<evidence type="ECO:0000313" key="3">
    <source>
        <dbReference type="Proteomes" id="UP000199595"/>
    </source>
</evidence>
<dbReference type="STRING" id="762486.SAMN05444411_104146"/>
<proteinExistence type="predicted"/>
<evidence type="ECO:0000313" key="2">
    <source>
        <dbReference type="EMBL" id="SDX29860.1"/>
    </source>
</evidence>
<dbReference type="InterPro" id="IPR036116">
    <property type="entry name" value="FN3_sf"/>
</dbReference>
<keyword evidence="1" id="KW-0732">Signal</keyword>
<dbReference type="InterPro" id="IPR013783">
    <property type="entry name" value="Ig-like_fold"/>
</dbReference>
<dbReference type="RefSeq" id="WP_090122989.1">
    <property type="nucleotide sequence ID" value="NZ_FNNJ01000004.1"/>
</dbReference>
<evidence type="ECO:0008006" key="4">
    <source>
        <dbReference type="Google" id="ProtNLM"/>
    </source>
</evidence>
<sequence>MIHILKKIVPIVVFTIVLTACGGGGGDDEPEVPEVKAPEAAILKSPLKNEECNQGNIISDTESDVVFKWNAANNTTGYKVVLKNLNSNKTVETSTTGTQLTLTLLRGVAYSWNVVSVATGTTKTATSETWKLFNAGLPVENYAPFPAEVVSPPMGGLTNSTVTLEWNGSDADNDIESYDVYLSTDNPPTTLYQNTTTSKIENITLNSDEIYFWKVVTKDSHGNNSESQIFDFRTQ</sequence>
<gene>
    <name evidence="2" type="ORF">SAMN05444411_104146</name>
</gene>
<dbReference type="Proteomes" id="UP000199595">
    <property type="component" value="Unassembled WGS sequence"/>
</dbReference>
<protein>
    <recommendedName>
        <fullName evidence="4">Fibronectin type-III domain-containing protein</fullName>
    </recommendedName>
</protein>
<dbReference type="SUPFAM" id="SSF49265">
    <property type="entry name" value="Fibronectin type III"/>
    <property type="match status" value="1"/>
</dbReference>